<dbReference type="PROSITE" id="PS51295">
    <property type="entry name" value="CRM"/>
    <property type="match status" value="1"/>
</dbReference>
<comment type="caution">
    <text evidence="4">The sequence shown here is derived from an EMBL/GenBank/DDBJ whole genome shotgun (WGS) entry which is preliminary data.</text>
</comment>
<dbReference type="eggNOG" id="COG1534">
    <property type="taxonomic scope" value="Bacteria"/>
</dbReference>
<evidence type="ECO:0000256" key="1">
    <source>
        <dbReference type="ARBA" id="ARBA00022884"/>
    </source>
</evidence>
<dbReference type="RefSeq" id="WP_023050279.1">
    <property type="nucleotide sequence ID" value="NZ_KI518165.1"/>
</dbReference>
<keyword evidence="5" id="KW-1185">Reference proteome</keyword>
<sequence>MSLTSKKRAFLRKRAHNLEPIFRIGKEGFSETLAQGVLEALIPRELIKVKILQNSEADKNEVAYQIAEMIEAEVVGIIGRTIIFYKENQDKPTISLELKAVK</sequence>
<dbReference type="Gene3D" id="3.30.110.60">
    <property type="entry name" value="YhbY-like"/>
    <property type="match status" value="1"/>
</dbReference>
<organism evidence="4 5">
    <name type="scientific">Cetobacterium somerae ATCC BAA-474</name>
    <dbReference type="NCBI Taxonomy" id="1319815"/>
    <lineage>
        <taxon>Bacteria</taxon>
        <taxon>Fusobacteriati</taxon>
        <taxon>Fusobacteriota</taxon>
        <taxon>Fusobacteriia</taxon>
        <taxon>Fusobacteriales</taxon>
        <taxon>Fusobacteriaceae</taxon>
        <taxon>Cetobacterium</taxon>
    </lineage>
</organism>
<dbReference type="Pfam" id="PF01985">
    <property type="entry name" value="CRS1_YhbY"/>
    <property type="match status" value="1"/>
</dbReference>
<keyword evidence="1 2" id="KW-0694">RNA-binding</keyword>
<dbReference type="PANTHER" id="PTHR40065">
    <property type="entry name" value="RNA-BINDING PROTEIN YHBY"/>
    <property type="match status" value="1"/>
</dbReference>
<evidence type="ECO:0000256" key="2">
    <source>
        <dbReference type="PROSITE-ProRule" id="PRU00626"/>
    </source>
</evidence>
<proteinExistence type="predicted"/>
<name>U7VCZ5_9FUSO</name>
<dbReference type="HOGENOM" id="CLU_095994_1_2_0"/>
<gene>
    <name evidence="4" type="ORF">HMPREF0202_00733</name>
</gene>
<dbReference type="NCBIfam" id="TIGR00253">
    <property type="entry name" value="RNA_bind_YhbY"/>
    <property type="match status" value="1"/>
</dbReference>
<dbReference type="Proteomes" id="UP000017081">
    <property type="component" value="Unassembled WGS sequence"/>
</dbReference>
<evidence type="ECO:0000313" key="4">
    <source>
        <dbReference type="EMBL" id="ERT69371.1"/>
    </source>
</evidence>
<dbReference type="PANTHER" id="PTHR40065:SF3">
    <property type="entry name" value="RNA-BINDING PROTEIN YHBY"/>
    <property type="match status" value="1"/>
</dbReference>
<dbReference type="SMART" id="SM01103">
    <property type="entry name" value="CRS1_YhbY"/>
    <property type="match status" value="1"/>
</dbReference>
<dbReference type="InterPro" id="IPR051925">
    <property type="entry name" value="RNA-binding_domain"/>
</dbReference>
<dbReference type="InterPro" id="IPR035920">
    <property type="entry name" value="YhbY-like_sf"/>
</dbReference>
<dbReference type="AlphaFoldDB" id="U7VCZ5"/>
<protein>
    <recommendedName>
        <fullName evidence="3">CRM domain-containing protein</fullName>
    </recommendedName>
</protein>
<reference evidence="4 5" key="1">
    <citation type="submission" date="2013-08" db="EMBL/GenBank/DDBJ databases">
        <authorList>
            <person name="Weinstock G."/>
            <person name="Sodergren E."/>
            <person name="Wylie T."/>
            <person name="Fulton L."/>
            <person name="Fulton R."/>
            <person name="Fronick C."/>
            <person name="O'Laughlin M."/>
            <person name="Godfrey J."/>
            <person name="Miner T."/>
            <person name="Herter B."/>
            <person name="Appelbaum E."/>
            <person name="Cordes M."/>
            <person name="Lek S."/>
            <person name="Wollam A."/>
            <person name="Pepin K.H."/>
            <person name="Palsikar V.B."/>
            <person name="Mitreva M."/>
            <person name="Wilson R.K."/>
        </authorList>
    </citation>
    <scope>NUCLEOTIDE SEQUENCE [LARGE SCALE GENOMIC DNA]</scope>
    <source>
        <strain evidence="4 5">ATCC BAA-474</strain>
    </source>
</reference>
<accession>U7VCZ5</accession>
<dbReference type="GO" id="GO:0003723">
    <property type="term" value="F:RNA binding"/>
    <property type="evidence" value="ECO:0007669"/>
    <property type="project" value="UniProtKB-UniRule"/>
</dbReference>
<evidence type="ECO:0000313" key="5">
    <source>
        <dbReference type="Proteomes" id="UP000017081"/>
    </source>
</evidence>
<dbReference type="EMBL" id="AXZF01000028">
    <property type="protein sequence ID" value="ERT69371.1"/>
    <property type="molecule type" value="Genomic_DNA"/>
</dbReference>
<evidence type="ECO:0000259" key="3">
    <source>
        <dbReference type="PROSITE" id="PS51295"/>
    </source>
</evidence>
<dbReference type="InterPro" id="IPR017924">
    <property type="entry name" value="RNA-binding_YhbY"/>
</dbReference>
<feature type="domain" description="CRM" evidence="3">
    <location>
        <begin position="1"/>
        <end position="97"/>
    </location>
</feature>
<dbReference type="STRING" id="1319815.HMPREF0202_00733"/>
<dbReference type="PATRIC" id="fig|1319815.3.peg.703"/>
<dbReference type="InterPro" id="IPR001890">
    <property type="entry name" value="RNA-binding_CRM"/>
</dbReference>
<dbReference type="SUPFAM" id="SSF75471">
    <property type="entry name" value="YhbY-like"/>
    <property type="match status" value="1"/>
</dbReference>